<keyword evidence="12" id="KW-1185">Reference proteome</keyword>
<dbReference type="InterPro" id="IPR005894">
    <property type="entry name" value="DrrA"/>
</dbReference>
<evidence type="ECO:0000256" key="7">
    <source>
        <dbReference type="ARBA" id="ARBA00023136"/>
    </source>
</evidence>
<keyword evidence="7" id="KW-0472">Membrane</keyword>
<dbReference type="Pfam" id="PF00005">
    <property type="entry name" value="ABC_tran"/>
    <property type="match status" value="1"/>
</dbReference>
<comment type="similarity">
    <text evidence="9">Belongs to the ABC transporter superfamily. Drug exporter-1 (DrugE1) (TC 3.A.1.105) family.</text>
</comment>
<organism evidence="11 12">
    <name type="scientific">Salinactinospora qingdaonensis</name>
    <dbReference type="NCBI Taxonomy" id="702744"/>
    <lineage>
        <taxon>Bacteria</taxon>
        <taxon>Bacillati</taxon>
        <taxon>Actinomycetota</taxon>
        <taxon>Actinomycetes</taxon>
        <taxon>Streptosporangiales</taxon>
        <taxon>Nocardiopsidaceae</taxon>
        <taxon>Salinactinospora</taxon>
    </lineage>
</organism>
<dbReference type="Proteomes" id="UP001500908">
    <property type="component" value="Unassembled WGS sequence"/>
</dbReference>
<dbReference type="InterPro" id="IPR025302">
    <property type="entry name" value="DrrA1/2-like_C"/>
</dbReference>
<comment type="caution">
    <text evidence="11">The sequence shown here is derived from an EMBL/GenBank/DDBJ whole genome shotgun (WGS) entry which is preliminary data.</text>
</comment>
<keyword evidence="2" id="KW-0813">Transport</keyword>
<dbReference type="InterPro" id="IPR027417">
    <property type="entry name" value="P-loop_NTPase"/>
</dbReference>
<dbReference type="InterPro" id="IPR003593">
    <property type="entry name" value="AAA+_ATPase"/>
</dbReference>
<keyword evidence="4" id="KW-0547">Nucleotide-binding</keyword>
<keyword evidence="8" id="KW-0046">Antibiotic resistance</keyword>
<dbReference type="PROSITE" id="PS50893">
    <property type="entry name" value="ABC_TRANSPORTER_2"/>
    <property type="match status" value="1"/>
</dbReference>
<evidence type="ECO:0000259" key="10">
    <source>
        <dbReference type="PROSITE" id="PS50893"/>
    </source>
</evidence>
<reference evidence="12" key="1">
    <citation type="journal article" date="2019" name="Int. J. Syst. Evol. Microbiol.">
        <title>The Global Catalogue of Microorganisms (GCM) 10K type strain sequencing project: providing services to taxonomists for standard genome sequencing and annotation.</title>
        <authorList>
            <consortium name="The Broad Institute Genomics Platform"/>
            <consortium name="The Broad Institute Genome Sequencing Center for Infectious Disease"/>
            <person name="Wu L."/>
            <person name="Ma J."/>
        </authorList>
    </citation>
    <scope>NUCLEOTIDE SEQUENCE [LARGE SCALE GENOMIC DNA]</scope>
    <source>
        <strain evidence="12">JCM 17137</strain>
    </source>
</reference>
<comment type="subcellular location">
    <subcellularLocation>
        <location evidence="1">Cell membrane</location>
        <topology evidence="1">Peripheral membrane protein</topology>
        <orientation evidence="1">Cytoplasmic side</orientation>
    </subcellularLocation>
</comment>
<dbReference type="PANTHER" id="PTHR42711">
    <property type="entry name" value="ABC TRANSPORTER ATP-BINDING PROTEIN"/>
    <property type="match status" value="1"/>
</dbReference>
<evidence type="ECO:0000256" key="8">
    <source>
        <dbReference type="ARBA" id="ARBA00023251"/>
    </source>
</evidence>
<dbReference type="InterPro" id="IPR050763">
    <property type="entry name" value="ABC_transporter_ATP-binding"/>
</dbReference>
<sequence>MPTDTIEVEHLRKTFAKTVALDDVSLTVEQGTVFGVLGPNGAGKTTLINCLTTLLRPDSGRATVAGHDVATHPARVRDSIALTGQFAAVDDALTGRENLVLFGRLLRMRRAAAGAKADELLTRFALEEVADRPVSGYSGGMRRRLDLAISLVVERPVLILDEPTTGLDPRSRQELWQVVRDVRAAGTTILLTTQYLEEADRLADRIAVIDSGRVVAEGTAAELKNKVGGRVCEIRTATAAEATALVETMSEFRAEIGSDERTVLLHADDTHALSEIMQRIDAGGLDPEDVAMRRPTLDEVFLTLTGGTAEADTAETAGTIPANEGAGR</sequence>
<dbReference type="NCBIfam" id="TIGR01188">
    <property type="entry name" value="drrA"/>
    <property type="match status" value="1"/>
</dbReference>
<evidence type="ECO:0000256" key="6">
    <source>
        <dbReference type="ARBA" id="ARBA00022967"/>
    </source>
</evidence>
<evidence type="ECO:0000313" key="11">
    <source>
        <dbReference type="EMBL" id="GAA3734344.1"/>
    </source>
</evidence>
<dbReference type="PANTHER" id="PTHR42711:SF19">
    <property type="entry name" value="DOXORUBICIN RESISTANCE ATP-BINDING PROTEIN DRRA"/>
    <property type="match status" value="1"/>
</dbReference>
<evidence type="ECO:0000256" key="5">
    <source>
        <dbReference type="ARBA" id="ARBA00022840"/>
    </source>
</evidence>
<feature type="domain" description="ABC transporter" evidence="10">
    <location>
        <begin position="6"/>
        <end position="236"/>
    </location>
</feature>
<proteinExistence type="inferred from homology"/>
<dbReference type="SMART" id="SM00382">
    <property type="entry name" value="AAA"/>
    <property type="match status" value="1"/>
</dbReference>
<evidence type="ECO:0000256" key="1">
    <source>
        <dbReference type="ARBA" id="ARBA00004413"/>
    </source>
</evidence>
<evidence type="ECO:0000256" key="2">
    <source>
        <dbReference type="ARBA" id="ARBA00022448"/>
    </source>
</evidence>
<accession>A0ABP7FAJ5</accession>
<keyword evidence="3" id="KW-1003">Cell membrane</keyword>
<dbReference type="Pfam" id="PF13732">
    <property type="entry name" value="DrrA1-3_C"/>
    <property type="match status" value="1"/>
</dbReference>
<name>A0ABP7FAJ5_9ACTN</name>
<gene>
    <name evidence="11" type="ORF">GCM10022402_13320</name>
</gene>
<dbReference type="SUPFAM" id="SSF52540">
    <property type="entry name" value="P-loop containing nucleoside triphosphate hydrolases"/>
    <property type="match status" value="1"/>
</dbReference>
<evidence type="ECO:0000256" key="4">
    <source>
        <dbReference type="ARBA" id="ARBA00022741"/>
    </source>
</evidence>
<dbReference type="PROSITE" id="PS00211">
    <property type="entry name" value="ABC_TRANSPORTER_1"/>
    <property type="match status" value="1"/>
</dbReference>
<protein>
    <submittedName>
        <fullName evidence="11">Daunorubicin resistance protein DrrA family ABC transporter ATP-binding protein</fullName>
    </submittedName>
</protein>
<evidence type="ECO:0000256" key="3">
    <source>
        <dbReference type="ARBA" id="ARBA00022475"/>
    </source>
</evidence>
<dbReference type="GO" id="GO:0005524">
    <property type="term" value="F:ATP binding"/>
    <property type="evidence" value="ECO:0007669"/>
    <property type="project" value="UniProtKB-KW"/>
</dbReference>
<dbReference type="InterPro" id="IPR003439">
    <property type="entry name" value="ABC_transporter-like_ATP-bd"/>
</dbReference>
<keyword evidence="6" id="KW-1278">Translocase</keyword>
<dbReference type="InterPro" id="IPR017871">
    <property type="entry name" value="ABC_transporter-like_CS"/>
</dbReference>
<dbReference type="EMBL" id="BAABDD010000004">
    <property type="protein sequence ID" value="GAA3734344.1"/>
    <property type="molecule type" value="Genomic_DNA"/>
</dbReference>
<evidence type="ECO:0000256" key="9">
    <source>
        <dbReference type="ARBA" id="ARBA00049985"/>
    </source>
</evidence>
<dbReference type="Gene3D" id="3.40.50.300">
    <property type="entry name" value="P-loop containing nucleotide triphosphate hydrolases"/>
    <property type="match status" value="1"/>
</dbReference>
<evidence type="ECO:0000313" key="12">
    <source>
        <dbReference type="Proteomes" id="UP001500908"/>
    </source>
</evidence>
<keyword evidence="5 11" id="KW-0067">ATP-binding</keyword>